<protein>
    <submittedName>
        <fullName evidence="2">Uncharacterized protein</fullName>
    </submittedName>
</protein>
<name>A0A4Q8AB73_9MICC</name>
<comment type="caution">
    <text evidence="2">The sequence shown here is derived from an EMBL/GenBank/DDBJ whole genome shotgun (WGS) entry which is preliminary data.</text>
</comment>
<keyword evidence="1" id="KW-1133">Transmembrane helix</keyword>
<reference evidence="2 3" key="1">
    <citation type="submission" date="2019-02" db="EMBL/GenBank/DDBJ databases">
        <title>Sequencing the genomes of 1000 actinobacteria strains.</title>
        <authorList>
            <person name="Klenk H.-P."/>
        </authorList>
    </citation>
    <scope>NUCLEOTIDE SEQUENCE [LARGE SCALE GENOMIC DNA]</scope>
    <source>
        <strain evidence="2 3">DSM 17364</strain>
    </source>
</reference>
<evidence type="ECO:0000313" key="2">
    <source>
        <dbReference type="EMBL" id="RZU61402.1"/>
    </source>
</evidence>
<gene>
    <name evidence="2" type="ORF">EV380_0971</name>
</gene>
<dbReference type="EMBL" id="SHLA01000001">
    <property type="protein sequence ID" value="RZU61402.1"/>
    <property type="molecule type" value="Genomic_DNA"/>
</dbReference>
<evidence type="ECO:0000256" key="1">
    <source>
        <dbReference type="SAM" id="Phobius"/>
    </source>
</evidence>
<sequence>MVAARAVDIFDRFGKWECPVSVGSWILLWTVLVLAALIFHAVVLFRVGLKGKRVYDAALETGGEFALLLDEKNAAVGEQASQAGVATLFVDPQTARQIYTQAKDERRDARRRRRIDNKRLRGRPQRYGDLYRP</sequence>
<keyword evidence="3" id="KW-1185">Reference proteome</keyword>
<dbReference type="Proteomes" id="UP000292685">
    <property type="component" value="Unassembled WGS sequence"/>
</dbReference>
<keyword evidence="1" id="KW-0812">Transmembrane</keyword>
<feature type="transmembrane region" description="Helical" evidence="1">
    <location>
        <begin position="22"/>
        <end position="45"/>
    </location>
</feature>
<organism evidence="2 3">
    <name type="scientific">Zhihengliuella halotolerans</name>
    <dbReference type="NCBI Taxonomy" id="370736"/>
    <lineage>
        <taxon>Bacteria</taxon>
        <taxon>Bacillati</taxon>
        <taxon>Actinomycetota</taxon>
        <taxon>Actinomycetes</taxon>
        <taxon>Micrococcales</taxon>
        <taxon>Micrococcaceae</taxon>
        <taxon>Zhihengliuella</taxon>
    </lineage>
</organism>
<dbReference type="AlphaFoldDB" id="A0A4Q8AB73"/>
<proteinExistence type="predicted"/>
<evidence type="ECO:0000313" key="3">
    <source>
        <dbReference type="Proteomes" id="UP000292685"/>
    </source>
</evidence>
<keyword evidence="1" id="KW-0472">Membrane</keyword>
<accession>A0A4Q8AB73</accession>